<dbReference type="Proteomes" id="UP000294933">
    <property type="component" value="Unassembled WGS sequence"/>
</dbReference>
<gene>
    <name evidence="1" type="ORF">BD410DRAFT_42</name>
</gene>
<reference evidence="1 2" key="1">
    <citation type="submission" date="2018-06" db="EMBL/GenBank/DDBJ databases">
        <title>A transcriptomic atlas of mushroom development highlights an independent origin of complex multicellularity.</title>
        <authorList>
            <consortium name="DOE Joint Genome Institute"/>
            <person name="Krizsan K."/>
            <person name="Almasi E."/>
            <person name="Merenyi Z."/>
            <person name="Sahu N."/>
            <person name="Viragh M."/>
            <person name="Koszo T."/>
            <person name="Mondo S."/>
            <person name="Kiss B."/>
            <person name="Balint B."/>
            <person name="Kues U."/>
            <person name="Barry K."/>
            <person name="Hegedus J.C."/>
            <person name="Henrissat B."/>
            <person name="Johnson J."/>
            <person name="Lipzen A."/>
            <person name="Ohm R."/>
            <person name="Nagy I."/>
            <person name="Pangilinan J."/>
            <person name="Yan J."/>
            <person name="Xiong Y."/>
            <person name="Grigoriev I.V."/>
            <person name="Hibbett D.S."/>
            <person name="Nagy L.G."/>
        </authorList>
    </citation>
    <scope>NUCLEOTIDE SEQUENCE [LARGE SCALE GENOMIC DNA]</scope>
    <source>
        <strain evidence="1 2">SZMC22713</strain>
    </source>
</reference>
<dbReference type="VEuPathDB" id="FungiDB:BD410DRAFT_42"/>
<dbReference type="OrthoDB" id="3263571at2759"/>
<proteinExistence type="predicted"/>
<dbReference type="EMBL" id="ML170156">
    <property type="protein sequence ID" value="TDL28997.1"/>
    <property type="molecule type" value="Genomic_DNA"/>
</dbReference>
<accession>A0A4R5XFT3</accession>
<keyword evidence="2" id="KW-1185">Reference proteome</keyword>
<evidence type="ECO:0000313" key="1">
    <source>
        <dbReference type="EMBL" id="TDL28997.1"/>
    </source>
</evidence>
<protein>
    <recommendedName>
        <fullName evidence="3">Retrotransposon gag domain-containing protein</fullName>
    </recommendedName>
</protein>
<name>A0A4R5XFT3_9AGAM</name>
<sequence length="196" mass="22082">MSSPSNPDIPLPPSLPTIEELQNQIALLQQLINGLSAQTPSTQTAPSPALKVAPPDIFDGTPNSLKTFLSQLALYMFGKRVQDDSDRISLALSYMKGGTAGPWAKQKVQQFLKMKEIKQTYDDFAKELRETFGDPDPAGTARHKLNLLKQGAQVWMNMLQSLGSIRMIQAIMMLPWWSTLKKVSIQLWWTRYMPYQ</sequence>
<evidence type="ECO:0008006" key="3">
    <source>
        <dbReference type="Google" id="ProtNLM"/>
    </source>
</evidence>
<evidence type="ECO:0000313" key="2">
    <source>
        <dbReference type="Proteomes" id="UP000294933"/>
    </source>
</evidence>
<dbReference type="AlphaFoldDB" id="A0A4R5XFT3"/>
<dbReference type="STRING" id="50990.A0A4R5XFT3"/>
<organism evidence="1 2">
    <name type="scientific">Rickenella mellea</name>
    <dbReference type="NCBI Taxonomy" id="50990"/>
    <lineage>
        <taxon>Eukaryota</taxon>
        <taxon>Fungi</taxon>
        <taxon>Dikarya</taxon>
        <taxon>Basidiomycota</taxon>
        <taxon>Agaricomycotina</taxon>
        <taxon>Agaricomycetes</taxon>
        <taxon>Hymenochaetales</taxon>
        <taxon>Rickenellaceae</taxon>
        <taxon>Rickenella</taxon>
    </lineage>
</organism>